<evidence type="ECO:0000313" key="2">
    <source>
        <dbReference type="Proteomes" id="UP000183180"/>
    </source>
</evidence>
<dbReference type="EMBL" id="FNLM01000034">
    <property type="protein sequence ID" value="SDU64370.1"/>
    <property type="molecule type" value="Genomic_DNA"/>
</dbReference>
<evidence type="ECO:0008006" key="3">
    <source>
        <dbReference type="Google" id="ProtNLM"/>
    </source>
</evidence>
<dbReference type="SUPFAM" id="SSF51126">
    <property type="entry name" value="Pectin lyase-like"/>
    <property type="match status" value="1"/>
</dbReference>
<dbReference type="Proteomes" id="UP000183180">
    <property type="component" value="Unassembled WGS sequence"/>
</dbReference>
<dbReference type="InterPro" id="IPR011050">
    <property type="entry name" value="Pectin_lyase_fold/virulence"/>
</dbReference>
<protein>
    <recommendedName>
        <fullName evidence="3">Pectate lyase superfamily protein</fullName>
    </recommendedName>
</protein>
<sequence length="830" mass="86188">MADVTYMTVTGLWSHIVDDGIVDGDPNPDTVHPTGKVVFAPKPSNTGFVTAGAAGASESVTLAEVPGLVAAGVLTDLQGNEGVRLAATIGGNPVRWVAQPTLMWGKKTLPSKSVTFDPPAVGTTLHLNDLFDDIGPQSPLVTTEVKAYRDEAVAARDAAQQILDDVAEGVVPDAGVAARIIDPDSETRTALDTTYAPQLGKTFYVGQHGLVGDWTGGDANTGTGTNDTAALNALIASVPDGSTLIFDAAKTYRLDPISITGKSLTLDFNGASVVTKTMSSANLAVANPFITWTSTFGPEVALSSTTFARGAVEVVTNPFSGANSFTTDDLVILSDKYPVAKWDTGTNVSWAGYGEVNIVRSTTPSSGLVRLRVPLAHTYRVNGSDAPKLRKILNPVRPVVRNIGLLIDTNPGGLYTGSIEDGGAHIFHFNGCIDPLVENVVVRGWQNHICSFRACLRPRARRVEGRDPFQTGSGHGYIGRMMHCVDGEFEDDVSYGTRHLANYVASARCGSRRCKAYRPAGVSFQTHGHGSRDTYSIDDTVVGGDNSGWSHGNPQYGADYDFDIVRPTYYGEQNAILSRSGSTGTRVAAPKIRTSAKGVEVSALATDVTIDLSGGLVEIFGTNPSSYAVHAADVDSGGTSKPGSVLVIGPGTLTGSRAIIALDVTGNADVSGVRYGAGQAKVWDGAGWRTTAAQAAIGSATADLGTVLSDAGLRTAGGAYPISTSGPAAFSGGFRVGTSVRTAAATLTVTNGPHNLCNATAGAFTLTLPNTSTAGYRFLFKKIDASANAVTIAAGGSIDGATSVVLDAQYEWVEVMSNATSGVWSIVGRG</sequence>
<proteinExistence type="predicted"/>
<accession>A0A1H2K6L5</accession>
<gene>
    <name evidence="1" type="ORF">SAMN04488548_1342914</name>
</gene>
<name>A0A1H2K6L5_9ACTN</name>
<dbReference type="RefSeq" id="WP_074851493.1">
    <property type="nucleotide sequence ID" value="NZ_FNLM01000034.1"/>
</dbReference>
<dbReference type="OrthoDB" id="5170726at2"/>
<reference evidence="1 2" key="1">
    <citation type="submission" date="2016-10" db="EMBL/GenBank/DDBJ databases">
        <authorList>
            <person name="de Groot N.N."/>
        </authorList>
    </citation>
    <scope>NUCLEOTIDE SEQUENCE [LARGE SCALE GENOMIC DNA]</scope>
    <source>
        <strain evidence="1 2">DSM 44215</strain>
    </source>
</reference>
<evidence type="ECO:0000313" key="1">
    <source>
        <dbReference type="EMBL" id="SDU64370.1"/>
    </source>
</evidence>
<dbReference type="AlphaFoldDB" id="A0A1H2K6L5"/>
<organism evidence="1 2">
    <name type="scientific">Gordonia westfalica</name>
    <dbReference type="NCBI Taxonomy" id="158898"/>
    <lineage>
        <taxon>Bacteria</taxon>
        <taxon>Bacillati</taxon>
        <taxon>Actinomycetota</taxon>
        <taxon>Actinomycetes</taxon>
        <taxon>Mycobacteriales</taxon>
        <taxon>Gordoniaceae</taxon>
        <taxon>Gordonia</taxon>
    </lineage>
</organism>
<dbReference type="STRING" id="158898.SAMN04488548_1342914"/>